<keyword evidence="5" id="KW-1015">Disulfide bond</keyword>
<accession>A4S4W9</accession>
<dbReference type="MEROPS" id="S01.047"/>
<dbReference type="eggNOG" id="KOG3627">
    <property type="taxonomic scope" value="Eukaryota"/>
</dbReference>
<evidence type="ECO:0000256" key="1">
    <source>
        <dbReference type="ARBA" id="ARBA00004613"/>
    </source>
</evidence>
<dbReference type="InterPro" id="IPR050127">
    <property type="entry name" value="Serine_Proteases_S1"/>
</dbReference>
<dbReference type="InterPro" id="IPR033116">
    <property type="entry name" value="TRYPSIN_SER"/>
</dbReference>
<dbReference type="KEGG" id="olu:OSTLU_7168"/>
<dbReference type="InterPro" id="IPR043504">
    <property type="entry name" value="Peptidase_S1_PA_chymotrypsin"/>
</dbReference>
<dbReference type="InterPro" id="IPR009003">
    <property type="entry name" value="Peptidase_S1_PA"/>
</dbReference>
<proteinExistence type="predicted"/>
<feature type="non-terminal residue" evidence="8">
    <location>
        <position position="1"/>
    </location>
</feature>
<dbReference type="Proteomes" id="UP000001568">
    <property type="component" value="Chromosome 11"/>
</dbReference>
<dbReference type="STRING" id="436017.A4S4W9"/>
<evidence type="ECO:0000256" key="2">
    <source>
        <dbReference type="ARBA" id="ARBA00022525"/>
    </source>
</evidence>
<dbReference type="PROSITE" id="PS00134">
    <property type="entry name" value="TRYPSIN_HIS"/>
    <property type="match status" value="1"/>
</dbReference>
<dbReference type="HOGENOM" id="CLU_006842_7_1_1"/>
<keyword evidence="3 6" id="KW-0645">Protease</keyword>
<dbReference type="OrthoDB" id="512168at2759"/>
<feature type="non-terminal residue" evidence="8">
    <location>
        <position position="209"/>
    </location>
</feature>
<comment type="subcellular location">
    <subcellularLocation>
        <location evidence="1">Secreted</location>
    </subcellularLocation>
</comment>
<keyword evidence="6" id="KW-0720">Serine protease</keyword>
<dbReference type="PANTHER" id="PTHR24264:SF65">
    <property type="entry name" value="SRCR DOMAIN-CONTAINING PROTEIN"/>
    <property type="match status" value="1"/>
</dbReference>
<dbReference type="GO" id="GO:0005615">
    <property type="term" value="C:extracellular space"/>
    <property type="evidence" value="ECO:0007669"/>
    <property type="project" value="TreeGrafter"/>
</dbReference>
<dbReference type="PRINTS" id="PR00722">
    <property type="entry name" value="CHYMOTRYPSIN"/>
</dbReference>
<protein>
    <recommendedName>
        <fullName evidence="7">Peptidase S1 domain-containing protein</fullName>
    </recommendedName>
</protein>
<dbReference type="GO" id="GO:0004252">
    <property type="term" value="F:serine-type endopeptidase activity"/>
    <property type="evidence" value="ECO:0007669"/>
    <property type="project" value="InterPro"/>
</dbReference>
<dbReference type="PROSITE" id="PS00135">
    <property type="entry name" value="TRYPSIN_SER"/>
    <property type="match status" value="1"/>
</dbReference>
<dbReference type="GO" id="GO:0006508">
    <property type="term" value="P:proteolysis"/>
    <property type="evidence" value="ECO:0007669"/>
    <property type="project" value="UniProtKB-KW"/>
</dbReference>
<reference evidence="8 9" key="1">
    <citation type="journal article" date="2007" name="Proc. Natl. Acad. Sci. U.S.A.">
        <title>The tiny eukaryote Ostreococcus provides genomic insights into the paradox of plankton speciation.</title>
        <authorList>
            <person name="Palenik B."/>
            <person name="Grimwood J."/>
            <person name="Aerts A."/>
            <person name="Rouze P."/>
            <person name="Salamov A."/>
            <person name="Putnam N."/>
            <person name="Dupont C."/>
            <person name="Jorgensen R."/>
            <person name="Derelle E."/>
            <person name="Rombauts S."/>
            <person name="Zhou K."/>
            <person name="Otillar R."/>
            <person name="Merchant S.S."/>
            <person name="Podell S."/>
            <person name="Gaasterland T."/>
            <person name="Napoli C."/>
            <person name="Gendler K."/>
            <person name="Manuell A."/>
            <person name="Tai V."/>
            <person name="Vallon O."/>
            <person name="Piganeau G."/>
            <person name="Jancek S."/>
            <person name="Heijde M."/>
            <person name="Jabbari K."/>
            <person name="Bowler C."/>
            <person name="Lohr M."/>
            <person name="Robbens S."/>
            <person name="Werner G."/>
            <person name="Dubchak I."/>
            <person name="Pazour G.J."/>
            <person name="Ren Q."/>
            <person name="Paulsen I."/>
            <person name="Delwiche C."/>
            <person name="Schmutz J."/>
            <person name="Rokhsar D."/>
            <person name="Van de Peer Y."/>
            <person name="Moreau H."/>
            <person name="Grigoriev I.V."/>
        </authorList>
    </citation>
    <scope>NUCLEOTIDE SEQUENCE [LARGE SCALE GENOMIC DNA]</scope>
    <source>
        <strain evidence="8 9">CCE9901</strain>
    </source>
</reference>
<dbReference type="CDD" id="cd00190">
    <property type="entry name" value="Tryp_SPc"/>
    <property type="match status" value="1"/>
</dbReference>
<dbReference type="OMA" id="TWINQVI"/>
<evidence type="ECO:0000256" key="4">
    <source>
        <dbReference type="ARBA" id="ARBA00022801"/>
    </source>
</evidence>
<keyword evidence="4 6" id="KW-0378">Hydrolase</keyword>
<organism evidence="8 9">
    <name type="scientific">Ostreococcus lucimarinus (strain CCE9901)</name>
    <dbReference type="NCBI Taxonomy" id="436017"/>
    <lineage>
        <taxon>Eukaryota</taxon>
        <taxon>Viridiplantae</taxon>
        <taxon>Chlorophyta</taxon>
        <taxon>Mamiellophyceae</taxon>
        <taxon>Mamiellales</taxon>
        <taxon>Bathycoccaceae</taxon>
        <taxon>Ostreococcus</taxon>
    </lineage>
</organism>
<dbReference type="InterPro" id="IPR001254">
    <property type="entry name" value="Trypsin_dom"/>
</dbReference>
<dbReference type="Gramene" id="ABO98634">
    <property type="protein sequence ID" value="ABO98634"/>
    <property type="gene ID" value="OSTLU_7168"/>
</dbReference>
<dbReference type="AlphaFoldDB" id="A4S4W9"/>
<dbReference type="RefSeq" id="XP_001420341.1">
    <property type="nucleotide sequence ID" value="XM_001420304.1"/>
</dbReference>
<keyword evidence="2" id="KW-0964">Secreted</keyword>
<dbReference type="SUPFAM" id="SSF50494">
    <property type="entry name" value="Trypsin-like serine proteases"/>
    <property type="match status" value="1"/>
</dbReference>
<dbReference type="PROSITE" id="PS50240">
    <property type="entry name" value="TRYPSIN_DOM"/>
    <property type="match status" value="1"/>
</dbReference>
<dbReference type="InterPro" id="IPR001314">
    <property type="entry name" value="Peptidase_S1A"/>
</dbReference>
<evidence type="ECO:0000256" key="6">
    <source>
        <dbReference type="RuleBase" id="RU363034"/>
    </source>
</evidence>
<name>A4S4W9_OSTLU</name>
<evidence type="ECO:0000313" key="9">
    <source>
        <dbReference type="Proteomes" id="UP000001568"/>
    </source>
</evidence>
<dbReference type="GeneID" id="5004520"/>
<gene>
    <name evidence="8" type="ORF">OSTLU_7168</name>
</gene>
<dbReference type="Gene3D" id="2.40.10.10">
    <property type="entry name" value="Trypsin-like serine proteases"/>
    <property type="match status" value="1"/>
</dbReference>
<dbReference type="Pfam" id="PF00089">
    <property type="entry name" value="Trypsin"/>
    <property type="match status" value="1"/>
</dbReference>
<dbReference type="InterPro" id="IPR018114">
    <property type="entry name" value="TRYPSIN_HIS"/>
</dbReference>
<dbReference type="EMBL" id="CP000591">
    <property type="protein sequence ID" value="ABO98634.1"/>
    <property type="molecule type" value="Genomic_DNA"/>
</dbReference>
<evidence type="ECO:0000256" key="5">
    <source>
        <dbReference type="ARBA" id="ARBA00023157"/>
    </source>
</evidence>
<dbReference type="FunFam" id="2.40.10.10:FF:000002">
    <property type="entry name" value="Transmembrane protease serine"/>
    <property type="match status" value="1"/>
</dbReference>
<feature type="domain" description="Peptidase S1" evidence="7">
    <location>
        <begin position="1"/>
        <end position="209"/>
    </location>
</feature>
<evidence type="ECO:0000313" key="8">
    <source>
        <dbReference type="EMBL" id="ABO98634.1"/>
    </source>
</evidence>
<keyword evidence="9" id="KW-1185">Reference proteome</keyword>
<sequence length="209" mass="21591">CGGTLISNVHVMSAAHCFFDRAGVSNVGAYSSVVVRFGAHADVNAGAMTASVVRIDGHPEFSDITWDNDVSVLTLSSPVDVASYPPVVLAWNPADINVGQIAHVVGWGTRDDNMLSKVMMEGTVPIVSHAQCTAAGSYAPSEILPSMVCAGYAQGGVDACQGDSGGPLIQNSKQIGIVSWGEGCALPQKYGVYFAVRAAQGFLALATDS</sequence>
<evidence type="ECO:0000259" key="7">
    <source>
        <dbReference type="PROSITE" id="PS50240"/>
    </source>
</evidence>
<evidence type="ECO:0000256" key="3">
    <source>
        <dbReference type="ARBA" id="ARBA00022670"/>
    </source>
</evidence>
<dbReference type="SMART" id="SM00020">
    <property type="entry name" value="Tryp_SPc"/>
    <property type="match status" value="1"/>
</dbReference>
<dbReference type="PANTHER" id="PTHR24264">
    <property type="entry name" value="TRYPSIN-RELATED"/>
    <property type="match status" value="1"/>
</dbReference>